<proteinExistence type="predicted"/>
<accession>C7RTQ1</accession>
<gene>
    <name evidence="1" type="ordered locus">CAP2UW1_1562</name>
</gene>
<dbReference type="EMBL" id="CP001715">
    <property type="protein sequence ID" value="ACV34877.1"/>
    <property type="molecule type" value="Genomic_DNA"/>
</dbReference>
<reference evidence="1" key="2">
    <citation type="submission" date="2009-09" db="EMBL/GenBank/DDBJ databases">
        <title>Complete sequence of chromosome of Candidatus Accumulibacter phosphatis clade IIA str. UW-1.</title>
        <authorList>
            <consortium name="US DOE Joint Genome Institute"/>
            <person name="Martin H.G."/>
            <person name="Ivanova N."/>
            <person name="Kunin V."/>
            <person name="Warnecke F."/>
            <person name="Barry K."/>
            <person name="He S."/>
            <person name="Salamov A."/>
            <person name="Szeto E."/>
            <person name="Dalin E."/>
            <person name="Pangilinan J.L."/>
            <person name="Lapidus A."/>
            <person name="Lowry S."/>
            <person name="Kyrpides N.C."/>
            <person name="McMahon K.D."/>
            <person name="Hugenholtz P."/>
        </authorList>
    </citation>
    <scope>NUCLEOTIDE SEQUENCE [LARGE SCALE GENOMIC DNA]</scope>
    <source>
        <strain evidence="1">UW-1</strain>
    </source>
</reference>
<dbReference type="STRING" id="522306.CAP2UW1_1562"/>
<name>C7RTQ1_ACCRE</name>
<dbReference type="AlphaFoldDB" id="C7RTQ1"/>
<dbReference type="HOGENOM" id="CLU_2534874_0_0_4"/>
<keyword evidence="1" id="KW-0449">Lipoprotein</keyword>
<evidence type="ECO:0000313" key="1">
    <source>
        <dbReference type="EMBL" id="ACV34877.1"/>
    </source>
</evidence>
<dbReference type="KEGG" id="app:CAP2UW1_1562"/>
<sequence>MPVVEFKLGLRGNATVPPCAEEAWCGYIGRLIRAGSVSGANTPAFDCSKVRAGGSETVVYRDPGQRIFLSSSLDRSANDCSNG</sequence>
<organism evidence="1">
    <name type="scientific">Accumulibacter regalis</name>
    <dbReference type="NCBI Taxonomy" id="522306"/>
    <lineage>
        <taxon>Bacteria</taxon>
        <taxon>Pseudomonadati</taxon>
        <taxon>Pseudomonadota</taxon>
        <taxon>Betaproteobacteria</taxon>
        <taxon>Candidatus Accumulibacter</taxon>
    </lineage>
</organism>
<reference evidence="1" key="1">
    <citation type="submission" date="2009-08" db="EMBL/GenBank/DDBJ databases">
        <authorList>
            <consortium name="US DOE Joint Genome Institute"/>
            <person name="Lucas S."/>
            <person name="Copeland A."/>
            <person name="Lapidus A."/>
            <person name="Glavina del Rio T."/>
            <person name="Dalin E."/>
            <person name="Tice H."/>
            <person name="Bruce D."/>
            <person name="Barry K."/>
            <person name="Pitluck S."/>
            <person name="Lowry S."/>
            <person name="Larimer F."/>
            <person name="Land M."/>
            <person name="Hauser L."/>
            <person name="Kyrpides N."/>
            <person name="Ivanova N."/>
            <person name="McMahon K.D."/>
            <person name="Hugenholtz P."/>
        </authorList>
    </citation>
    <scope>NUCLEOTIDE SEQUENCE</scope>
    <source>
        <strain evidence="1">UW-1</strain>
    </source>
</reference>
<protein>
    <submittedName>
        <fullName evidence="1">Lipoprotein, putative</fullName>
    </submittedName>
</protein>